<accession>A0A813VS55</accession>
<dbReference type="GO" id="GO:0006813">
    <property type="term" value="P:potassium ion transport"/>
    <property type="evidence" value="ECO:0007669"/>
    <property type="project" value="InterPro"/>
</dbReference>
<keyword evidence="3" id="KW-0813">Transport</keyword>
<evidence type="ECO:0000256" key="7">
    <source>
        <dbReference type="ARBA" id="ARBA00023136"/>
    </source>
</evidence>
<dbReference type="InterPro" id="IPR044849">
    <property type="entry name" value="CASTOR/POLLUX/SYM8-like"/>
</dbReference>
<feature type="transmembrane region" description="Helical" evidence="8">
    <location>
        <begin position="95"/>
        <end position="118"/>
    </location>
</feature>
<keyword evidence="6" id="KW-0406">Ion transport</keyword>
<dbReference type="Pfam" id="PF22614">
    <property type="entry name" value="Slo-like_RCK"/>
    <property type="match status" value="1"/>
</dbReference>
<dbReference type="InterPro" id="IPR010420">
    <property type="entry name" value="CASTOR/POLLUX/SYM8_dom"/>
</dbReference>
<dbReference type="Pfam" id="PF06241">
    <property type="entry name" value="Castor_Poll_mid"/>
    <property type="match status" value="1"/>
</dbReference>
<dbReference type="PANTHER" id="PTHR31563:SF10">
    <property type="entry name" value="ION CHANNEL POLLUX-RELATED"/>
    <property type="match status" value="1"/>
</dbReference>
<gene>
    <name evidence="11" type="ORF">JYZ213_LOCUS7342</name>
</gene>
<dbReference type="AlphaFoldDB" id="A0A813VS55"/>
<evidence type="ECO:0000256" key="5">
    <source>
        <dbReference type="ARBA" id="ARBA00022989"/>
    </source>
</evidence>
<evidence type="ECO:0000259" key="10">
    <source>
        <dbReference type="Pfam" id="PF22614"/>
    </source>
</evidence>
<evidence type="ECO:0000313" key="12">
    <source>
        <dbReference type="Proteomes" id="UP000663845"/>
    </source>
</evidence>
<dbReference type="PANTHER" id="PTHR31563">
    <property type="entry name" value="ION CHANNEL POLLUX-RELATED"/>
    <property type="match status" value="1"/>
</dbReference>
<evidence type="ECO:0000313" key="11">
    <source>
        <dbReference type="EMBL" id="CAF0840660.1"/>
    </source>
</evidence>
<keyword evidence="5 8" id="KW-1133">Transmembrane helix</keyword>
<keyword evidence="7 8" id="KW-0472">Membrane</keyword>
<reference evidence="11" key="1">
    <citation type="submission" date="2021-02" db="EMBL/GenBank/DDBJ databases">
        <authorList>
            <person name="Nowell W R."/>
        </authorList>
    </citation>
    <scope>NUCLEOTIDE SEQUENCE</scope>
</reference>
<evidence type="ECO:0000256" key="2">
    <source>
        <dbReference type="ARBA" id="ARBA00008577"/>
    </source>
</evidence>
<comment type="subcellular location">
    <subcellularLocation>
        <location evidence="1">Endomembrane system</location>
        <topology evidence="1">Multi-pass membrane protein</topology>
    </subcellularLocation>
</comment>
<protein>
    <submittedName>
        <fullName evidence="11">Uncharacterized protein</fullName>
    </submittedName>
</protein>
<feature type="transmembrane region" description="Helical" evidence="8">
    <location>
        <begin position="36"/>
        <end position="61"/>
    </location>
</feature>
<organism evidence="11 12">
    <name type="scientific">Adineta steineri</name>
    <dbReference type="NCBI Taxonomy" id="433720"/>
    <lineage>
        <taxon>Eukaryota</taxon>
        <taxon>Metazoa</taxon>
        <taxon>Spiralia</taxon>
        <taxon>Gnathifera</taxon>
        <taxon>Rotifera</taxon>
        <taxon>Eurotatoria</taxon>
        <taxon>Bdelloidea</taxon>
        <taxon>Adinetida</taxon>
        <taxon>Adinetidae</taxon>
        <taxon>Adineta</taxon>
    </lineage>
</organism>
<feature type="domain" description="RCK N-terminal" evidence="10">
    <location>
        <begin position="136"/>
        <end position="228"/>
    </location>
</feature>
<evidence type="ECO:0000256" key="8">
    <source>
        <dbReference type="SAM" id="Phobius"/>
    </source>
</evidence>
<dbReference type="EMBL" id="CAJNOG010000048">
    <property type="protein sequence ID" value="CAF0840660.1"/>
    <property type="molecule type" value="Genomic_DNA"/>
</dbReference>
<evidence type="ECO:0000256" key="6">
    <source>
        <dbReference type="ARBA" id="ARBA00023065"/>
    </source>
</evidence>
<dbReference type="InterPro" id="IPR003148">
    <property type="entry name" value="RCK_N"/>
</dbReference>
<evidence type="ECO:0000256" key="4">
    <source>
        <dbReference type="ARBA" id="ARBA00022692"/>
    </source>
</evidence>
<keyword evidence="4 8" id="KW-0812">Transmembrane</keyword>
<evidence type="ECO:0000256" key="3">
    <source>
        <dbReference type="ARBA" id="ARBA00022448"/>
    </source>
</evidence>
<dbReference type="GO" id="GO:0012505">
    <property type="term" value="C:endomembrane system"/>
    <property type="evidence" value="ECO:0007669"/>
    <property type="project" value="UniProtKB-SubCell"/>
</dbReference>
<comment type="caution">
    <text evidence="11">The sequence shown here is derived from an EMBL/GenBank/DDBJ whole genome shotgun (WGS) entry which is preliminary data.</text>
</comment>
<dbReference type="SUPFAM" id="SSF81324">
    <property type="entry name" value="Voltage-gated potassium channels"/>
    <property type="match status" value="1"/>
</dbReference>
<feature type="domain" description="CASTOR/POLLUX/SYM8 ion channel conserved" evidence="9">
    <location>
        <begin position="280"/>
        <end position="373"/>
    </location>
</feature>
<sequence>MQIKSIQSGTYYSNHKLFKHMFSYIKYKFDNFFTHGLIFIIPLLTIISIFIILIFSVIYYYTEGTDNYEDALWQTFTRVLDPCAAAEDEGLKNRIISGIVVLCGLVIIAILIGTIVTFMDEKLNELKKGHTTVIEKNHTIILGWSPKIFDIIHELISANESQRSPSIVILTSKNRSEVQYMIKNKIHNSKNTRIVCRNGNPMSITDLSKLSPNQARSIIILSPEINNPDVRVIKTILAIRNNPQRNKLNFHIVAEIKERINLEVATIAGGDEAIFVYADEIIARIIAQSCRQSGLSIILTTLLSFDYDEIYFKYESTLVGKTFYDAIFSYNKCSVIGLMLADGTVKILPPSNTLINIDDQIIVIAEDDDKIILSNDYLGPTSLPVTNHNTVLLSTQTTRRATKIVERNLLLGWNNTAPLIIKELDTYVARGSELHILTNSDQITKFINEQLINEVTEQNIFVHSGNLTNKYDLEKLNLFSYNYIILLATEETKEQNLSEDADAECLICLLHLRDIIDKSNNEKKFSIVIEMHDIRNCQLANVTYADDFIVSPNLISKYISQLSENKNIKKVYDVLLTADGPEIYFYSASMFVPLETPISYYEIVQETLKYECIAIGYRLMKYVHDETRFYGIVLNPDKQEQVIFSKHDKIIILAEKFISSFQDNCTNF</sequence>
<comment type="similarity">
    <text evidence="2">Belongs to the castor/pollux (TC 1.A.1.23) family.</text>
</comment>
<dbReference type="Proteomes" id="UP000663845">
    <property type="component" value="Unassembled WGS sequence"/>
</dbReference>
<proteinExistence type="inferred from homology"/>
<evidence type="ECO:0000259" key="9">
    <source>
        <dbReference type="Pfam" id="PF06241"/>
    </source>
</evidence>
<dbReference type="Gene3D" id="3.40.50.720">
    <property type="entry name" value="NAD(P)-binding Rossmann-like Domain"/>
    <property type="match status" value="2"/>
</dbReference>
<evidence type="ECO:0000256" key="1">
    <source>
        <dbReference type="ARBA" id="ARBA00004127"/>
    </source>
</evidence>
<name>A0A813VS55_9BILA</name>